<dbReference type="InterPro" id="IPR005630">
    <property type="entry name" value="Terpene_synthase_metal-bd"/>
</dbReference>
<name>A0ABR2DM74_9ROSI</name>
<dbReference type="InterPro" id="IPR036965">
    <property type="entry name" value="Terpene_synth_N_sf"/>
</dbReference>
<dbReference type="Gene3D" id="1.10.600.10">
    <property type="entry name" value="Farnesyl Diphosphate Synthase"/>
    <property type="match status" value="2"/>
</dbReference>
<dbReference type="Proteomes" id="UP001472677">
    <property type="component" value="Unassembled WGS sequence"/>
</dbReference>
<dbReference type="Pfam" id="PF01397">
    <property type="entry name" value="Terpene_synth"/>
    <property type="match status" value="1"/>
</dbReference>
<dbReference type="InterPro" id="IPR008949">
    <property type="entry name" value="Isoprenoid_synthase_dom_sf"/>
</dbReference>
<evidence type="ECO:0000313" key="8">
    <source>
        <dbReference type="EMBL" id="KAK8542520.1"/>
    </source>
</evidence>
<dbReference type="Pfam" id="PF03936">
    <property type="entry name" value="Terpene_synth_C"/>
    <property type="match status" value="1"/>
</dbReference>
<keyword evidence="5" id="KW-1133">Transmembrane helix</keyword>
<feature type="domain" description="EXS" evidence="7">
    <location>
        <begin position="1"/>
        <end position="174"/>
    </location>
</feature>
<sequence>MQAFNGLKYFLTIVAVCMRTAYGLDRRTSWEALAWMFSAMAAIYGTYWDLVVDWGLLQRQSKNRWLRDKLLIPYKSVYFGAMRCVTVMESDLVAQLTERRSGGYLPTVWDTQLINSLSTPYMYESDGSRLEELKQAARCLFSSVNPPDEKLDMINKMQRLDIAKFFDKEINEFLAQLNPNAATDLFTQALQFRLLRHHGFFVTSDVFNKLMNSDGKVKEKLSEDVEGLLSLYEASYLGLHGEDDVLEEANTFTTKHLKLAMENLEDKDLAHQIKESLEVPLHRRLPSVEARNFIHIYQRDGNNNLVLLELAKLNFNLLQSVYLSELKELAGWWEGLNMKEKVPFARDRMVECYFWAMGSVPEPKFYKCRRNLTKYGSLATVLDDVYDIYGSLDELQKYTTAVKRWDVEVIEELPEYMKICYKAMYEHVNEMVEDALNAHGVNILPYIKDQRMKSEILVNFTRKEIESCTNLKLWDHFLKLEMERGEVTNSIQCYMIEEGVSEEEARDYIKSLISESWKRLNKLVVDPSLPTGFAKSALTMTRCVQRMYQFGDWFGIQSSANKDAVTSSLFNRVQNLQ</sequence>
<evidence type="ECO:0000256" key="6">
    <source>
        <dbReference type="ARBA" id="ARBA00023136"/>
    </source>
</evidence>
<dbReference type="CDD" id="cd00684">
    <property type="entry name" value="Terpene_cyclase_plant_C1"/>
    <property type="match status" value="1"/>
</dbReference>
<keyword evidence="6" id="KW-0472">Membrane</keyword>
<dbReference type="SUPFAM" id="SSF48576">
    <property type="entry name" value="Terpenoid synthases"/>
    <property type="match status" value="1"/>
</dbReference>
<dbReference type="InterPro" id="IPR001906">
    <property type="entry name" value="Terpene_synth_N"/>
</dbReference>
<dbReference type="EMBL" id="JBBPBM010000024">
    <property type="protein sequence ID" value="KAK8542520.1"/>
    <property type="molecule type" value="Genomic_DNA"/>
</dbReference>
<dbReference type="InterPro" id="IPR004342">
    <property type="entry name" value="EXS_C"/>
</dbReference>
<evidence type="ECO:0000313" key="9">
    <source>
        <dbReference type="Proteomes" id="UP001472677"/>
    </source>
</evidence>
<evidence type="ECO:0000256" key="1">
    <source>
        <dbReference type="ARBA" id="ARBA00004141"/>
    </source>
</evidence>
<dbReference type="PANTHER" id="PTHR31225:SF218">
    <property type="entry name" value="GERANIOL SYNTHASE, CHLOROPLASTIC-LIKE"/>
    <property type="match status" value="1"/>
</dbReference>
<dbReference type="Pfam" id="PF03124">
    <property type="entry name" value="EXS"/>
    <property type="match status" value="1"/>
</dbReference>
<dbReference type="PANTHER" id="PTHR31225">
    <property type="entry name" value="OS04G0344100 PROTEIN-RELATED"/>
    <property type="match status" value="1"/>
</dbReference>
<evidence type="ECO:0000256" key="3">
    <source>
        <dbReference type="ARBA" id="ARBA00022723"/>
    </source>
</evidence>
<gene>
    <name evidence="8" type="ORF">V6N12_015116</name>
</gene>
<evidence type="ECO:0000256" key="2">
    <source>
        <dbReference type="ARBA" id="ARBA00022692"/>
    </source>
</evidence>
<protein>
    <recommendedName>
        <fullName evidence="7">EXS domain-containing protein</fullName>
    </recommendedName>
</protein>
<dbReference type="Gene3D" id="1.50.10.130">
    <property type="entry name" value="Terpene synthase, N-terminal domain"/>
    <property type="match status" value="1"/>
</dbReference>
<organism evidence="8 9">
    <name type="scientific">Hibiscus sabdariffa</name>
    <name type="common">roselle</name>
    <dbReference type="NCBI Taxonomy" id="183260"/>
    <lineage>
        <taxon>Eukaryota</taxon>
        <taxon>Viridiplantae</taxon>
        <taxon>Streptophyta</taxon>
        <taxon>Embryophyta</taxon>
        <taxon>Tracheophyta</taxon>
        <taxon>Spermatophyta</taxon>
        <taxon>Magnoliopsida</taxon>
        <taxon>eudicotyledons</taxon>
        <taxon>Gunneridae</taxon>
        <taxon>Pentapetalae</taxon>
        <taxon>rosids</taxon>
        <taxon>malvids</taxon>
        <taxon>Malvales</taxon>
        <taxon>Malvaceae</taxon>
        <taxon>Malvoideae</taxon>
        <taxon>Hibiscus</taxon>
    </lineage>
</organism>
<comment type="caution">
    <text evidence="8">The sequence shown here is derived from an EMBL/GenBank/DDBJ whole genome shotgun (WGS) entry which is preliminary data.</text>
</comment>
<evidence type="ECO:0000256" key="4">
    <source>
        <dbReference type="ARBA" id="ARBA00022842"/>
    </source>
</evidence>
<evidence type="ECO:0000256" key="5">
    <source>
        <dbReference type="ARBA" id="ARBA00022989"/>
    </source>
</evidence>
<accession>A0ABR2DM74</accession>
<keyword evidence="2" id="KW-0812">Transmembrane</keyword>
<comment type="subcellular location">
    <subcellularLocation>
        <location evidence="1">Membrane</location>
        <topology evidence="1">Multi-pass membrane protein</topology>
    </subcellularLocation>
</comment>
<dbReference type="InterPro" id="IPR044814">
    <property type="entry name" value="Terpene_cyclase_plant_C1"/>
</dbReference>
<dbReference type="Pfam" id="PF19086">
    <property type="entry name" value="Terpene_syn_C_2"/>
    <property type="match status" value="1"/>
</dbReference>
<keyword evidence="3" id="KW-0479">Metal-binding</keyword>
<dbReference type="InterPro" id="IPR050148">
    <property type="entry name" value="Terpene_synthase-like"/>
</dbReference>
<keyword evidence="9" id="KW-1185">Reference proteome</keyword>
<keyword evidence="4" id="KW-0460">Magnesium</keyword>
<reference evidence="8 9" key="1">
    <citation type="journal article" date="2024" name="G3 (Bethesda)">
        <title>Genome assembly of Hibiscus sabdariffa L. provides insights into metabolisms of medicinal natural products.</title>
        <authorList>
            <person name="Kim T."/>
        </authorList>
    </citation>
    <scope>NUCLEOTIDE SEQUENCE [LARGE SCALE GENOMIC DNA]</scope>
    <source>
        <strain evidence="8">TK-2024</strain>
        <tissue evidence="8">Old leaves</tissue>
    </source>
</reference>
<proteinExistence type="predicted"/>
<evidence type="ECO:0000259" key="7">
    <source>
        <dbReference type="PROSITE" id="PS51380"/>
    </source>
</evidence>
<dbReference type="InterPro" id="IPR008930">
    <property type="entry name" value="Terpenoid_cyclase/PrenylTrfase"/>
</dbReference>
<dbReference type="SUPFAM" id="SSF48239">
    <property type="entry name" value="Terpenoid cyclases/Protein prenyltransferases"/>
    <property type="match status" value="1"/>
</dbReference>
<dbReference type="PROSITE" id="PS51380">
    <property type="entry name" value="EXS"/>
    <property type="match status" value="1"/>
</dbReference>